<organism evidence="1 2">
    <name type="scientific">Trinickia terrae</name>
    <dbReference type="NCBI Taxonomy" id="2571161"/>
    <lineage>
        <taxon>Bacteria</taxon>
        <taxon>Pseudomonadati</taxon>
        <taxon>Pseudomonadota</taxon>
        <taxon>Betaproteobacteria</taxon>
        <taxon>Burkholderiales</taxon>
        <taxon>Burkholderiaceae</taxon>
        <taxon>Trinickia</taxon>
    </lineage>
</organism>
<dbReference type="RefSeq" id="WP_136893463.1">
    <property type="nucleotide sequence ID" value="NZ_SWJE01000004.1"/>
</dbReference>
<proteinExistence type="predicted"/>
<dbReference type="EMBL" id="SWJE01000004">
    <property type="protein sequence ID" value="TKC90133.1"/>
    <property type="molecule type" value="Genomic_DNA"/>
</dbReference>
<dbReference type="Pfam" id="PF06864">
    <property type="entry name" value="PAP_PilO"/>
    <property type="match status" value="1"/>
</dbReference>
<gene>
    <name evidence="1" type="ORF">FAZ69_08255</name>
</gene>
<accession>A0A4U1I9I3</accession>
<dbReference type="OrthoDB" id="9036150at2"/>
<reference evidence="1 2" key="1">
    <citation type="submission" date="2019-04" db="EMBL/GenBank/DDBJ databases">
        <title>Trinickia sp. 7GSK02, isolated from subtropical forest soil.</title>
        <authorList>
            <person name="Gao Z.-H."/>
            <person name="Qiu L.-H."/>
        </authorList>
    </citation>
    <scope>NUCLEOTIDE SEQUENCE [LARGE SCALE GENOMIC DNA]</scope>
    <source>
        <strain evidence="1 2">7GSK02</strain>
    </source>
</reference>
<dbReference type="AlphaFoldDB" id="A0A4U1I9I3"/>
<sequence>MVEPTFSGEYYGASSAGDLPSVGRTEIVTIGRRKWLIGMRWRSYEVLPERAELVEEAETMHTDWIARRVGDEAIQVGFCAAVSNGWPNKIYSLAALLADSHKVPWAGAFELGNGLWWYVAVRDNYGMMPDGDVVGTYDDIQRARQEHSSLEDFNHVNGTREQLEDLVARAKAKRTPVESLSTSRFSPSVMLGCAGVMVCAAGAYFGYQYYEHVQELKRQALVRLQIQVNARKAQEAAAPSAGKILRSLPDPAVWLDACRNAVYGQPLWLHGWQLAAQHCVGPQLMVTWKRGPGATIAYAPPGAVSEDGNGVTQVIPLPLPQGVPGTDDAVPIREARTRLILWAQEHGIEVRMSGVPVAPKQSEVATVAAAALGTSTPEPVPSIQLSFSVPAAPFALDFSSVPGLRLNEVSIDDVTARASDTSSGWKISGVVYGR</sequence>
<evidence type="ECO:0000313" key="2">
    <source>
        <dbReference type="Proteomes" id="UP000305539"/>
    </source>
</evidence>
<name>A0A4U1I9I3_9BURK</name>
<keyword evidence="2" id="KW-1185">Reference proteome</keyword>
<evidence type="ECO:0000313" key="1">
    <source>
        <dbReference type="EMBL" id="TKC90133.1"/>
    </source>
</evidence>
<comment type="caution">
    <text evidence="1">The sequence shown here is derived from an EMBL/GenBank/DDBJ whole genome shotgun (WGS) entry which is preliminary data.</text>
</comment>
<protein>
    <submittedName>
        <fullName evidence="1">Uncharacterized protein</fullName>
    </submittedName>
</protein>
<dbReference type="Proteomes" id="UP000305539">
    <property type="component" value="Unassembled WGS sequence"/>
</dbReference>
<dbReference type="InterPro" id="IPR009663">
    <property type="entry name" value="PAP_PilO"/>
</dbReference>